<proteinExistence type="predicted"/>
<dbReference type="PANTHER" id="PTHR35525:SF3">
    <property type="entry name" value="BLL6575 PROTEIN"/>
    <property type="match status" value="1"/>
</dbReference>
<dbReference type="Pfam" id="PF11706">
    <property type="entry name" value="zf-CGNR"/>
    <property type="match status" value="1"/>
</dbReference>
<comment type="caution">
    <text evidence="2">The sequence shown here is derived from an EMBL/GenBank/DDBJ whole genome shotgun (WGS) entry which is preliminary data.</text>
</comment>
<dbReference type="InterPro" id="IPR021005">
    <property type="entry name" value="Znf_CGNR"/>
</dbReference>
<dbReference type="InterPro" id="IPR023286">
    <property type="entry name" value="ABATE_dom_sf"/>
</dbReference>
<dbReference type="SUPFAM" id="SSF160904">
    <property type="entry name" value="Jann2411-like"/>
    <property type="match status" value="1"/>
</dbReference>
<organism evidence="2 3">
    <name type="scientific">Saccharothrix mutabilis subsp. mutabilis</name>
    <dbReference type="NCBI Taxonomy" id="66855"/>
    <lineage>
        <taxon>Bacteria</taxon>
        <taxon>Bacillati</taxon>
        <taxon>Actinomycetota</taxon>
        <taxon>Actinomycetes</taxon>
        <taxon>Pseudonocardiales</taxon>
        <taxon>Pseudonocardiaceae</taxon>
        <taxon>Saccharothrix</taxon>
    </lineage>
</organism>
<protein>
    <submittedName>
        <fullName evidence="2">CGNR zinc finger domain-containing protein</fullName>
    </submittedName>
</protein>
<evidence type="ECO:0000259" key="1">
    <source>
        <dbReference type="Pfam" id="PF11706"/>
    </source>
</evidence>
<dbReference type="RefSeq" id="WP_343938654.1">
    <property type="nucleotide sequence ID" value="NZ_BAAABU010000025.1"/>
</dbReference>
<dbReference type="PANTHER" id="PTHR35525">
    <property type="entry name" value="BLL6575 PROTEIN"/>
    <property type="match status" value="1"/>
</dbReference>
<name>A0ABN0UP47_9PSEU</name>
<reference evidence="2 3" key="1">
    <citation type="journal article" date="2019" name="Int. J. Syst. Evol. Microbiol.">
        <title>The Global Catalogue of Microorganisms (GCM) 10K type strain sequencing project: providing services to taxonomists for standard genome sequencing and annotation.</title>
        <authorList>
            <consortium name="The Broad Institute Genomics Platform"/>
            <consortium name="The Broad Institute Genome Sequencing Center for Infectious Disease"/>
            <person name="Wu L."/>
            <person name="Ma J."/>
        </authorList>
    </citation>
    <scope>NUCLEOTIDE SEQUENCE [LARGE SCALE GENOMIC DNA]</scope>
    <source>
        <strain evidence="2 3">JCM 3380</strain>
    </source>
</reference>
<gene>
    <name evidence="2" type="ORF">GCM10010492_67520</name>
</gene>
<evidence type="ECO:0000313" key="2">
    <source>
        <dbReference type="EMBL" id="GAA0257086.1"/>
    </source>
</evidence>
<keyword evidence="3" id="KW-1185">Reference proteome</keyword>
<dbReference type="Proteomes" id="UP001500416">
    <property type="component" value="Unassembled WGS sequence"/>
</dbReference>
<sequence length="192" mass="20842">MIEASPEAQLVAAFANTVDLEDETDVLASAPEAAGWLLERGLVDRPVALTREEHRMLLDLRAGVRDALGSDGPSSPHVLAVANAVLRDLPVLVFLSADPDPQGPPPRHALRPDPALPAARKAMGVLAIAWSEVAVTGQAQRLKRCADETCGWVFWDVSRNHSRRWCTMRVCGNRAKARSYSARKRAAADPRP</sequence>
<dbReference type="EMBL" id="BAAABU010000025">
    <property type="protein sequence ID" value="GAA0257086.1"/>
    <property type="molecule type" value="Genomic_DNA"/>
</dbReference>
<evidence type="ECO:0000313" key="3">
    <source>
        <dbReference type="Proteomes" id="UP001500416"/>
    </source>
</evidence>
<feature type="domain" description="Zinc finger CGNR" evidence="1">
    <location>
        <begin position="141"/>
        <end position="184"/>
    </location>
</feature>
<dbReference type="InterPro" id="IPR010852">
    <property type="entry name" value="ABATE"/>
</dbReference>
<accession>A0ABN0UP47</accession>
<dbReference type="Gene3D" id="1.10.3300.10">
    <property type="entry name" value="Jann2411-like domain"/>
    <property type="match status" value="1"/>
</dbReference>